<dbReference type="AlphaFoldDB" id="A0A8J5GNG5"/>
<keyword evidence="2" id="KW-1185">Reference proteome</keyword>
<comment type="caution">
    <text evidence="1">The sequence shown here is derived from an EMBL/GenBank/DDBJ whole genome shotgun (WGS) entry which is preliminary data.</text>
</comment>
<dbReference type="EMBL" id="JACMSC010000008">
    <property type="protein sequence ID" value="KAG6510693.1"/>
    <property type="molecule type" value="Genomic_DNA"/>
</dbReference>
<dbReference type="InterPro" id="IPR011257">
    <property type="entry name" value="DNA_glycosylase"/>
</dbReference>
<reference evidence="1 2" key="1">
    <citation type="submission" date="2020-08" db="EMBL/GenBank/DDBJ databases">
        <title>Plant Genome Project.</title>
        <authorList>
            <person name="Zhang R.-G."/>
        </authorList>
    </citation>
    <scope>NUCLEOTIDE SEQUENCE [LARGE SCALE GENOMIC DNA]</scope>
    <source>
        <tissue evidence="1">Rhizome</tissue>
    </source>
</reference>
<gene>
    <name evidence="1" type="ORF">ZIOFF_028724</name>
</gene>
<sequence length="321" mass="35418">MARILLPVGIEWLHPTKQTTSIARPSFQVPNTPALSHPLPRGIFPSRRVKVAPFFDLVALLSAKSYLRGLWLAAFECGGLAVTKAASIKNILRALKEKRGEICLEYLRSWSVDEIKAELSKFKGIGPKTMRQQGDLQYFRPALCVVCKPNAKDATTLCGIVNSWICINFAKNVQDNLARGFCHELAQMCQISGMEFSLDPVLHPLTAQPNHVERALSTRYHDAMTILQPQGKELDLLIVILLDNDGSLYGDEKQICETGLGLVGGRDTVLVDALSRRIPLVSDRPTIIFGANVTHPHPGEDSSPSIAVVSNFVNLHFLVYV</sequence>
<name>A0A8J5GNG5_ZINOF</name>
<evidence type="ECO:0000313" key="1">
    <source>
        <dbReference type="EMBL" id="KAG6510693.1"/>
    </source>
</evidence>
<dbReference type="Gene3D" id="3.30.420.10">
    <property type="entry name" value="Ribonuclease H-like superfamily/Ribonuclease H"/>
    <property type="match status" value="1"/>
</dbReference>
<dbReference type="InterPro" id="IPR036397">
    <property type="entry name" value="RNaseH_sf"/>
</dbReference>
<protein>
    <submittedName>
        <fullName evidence="1">Uncharacterized protein</fullName>
    </submittedName>
</protein>
<dbReference type="GO" id="GO:0003676">
    <property type="term" value="F:nucleic acid binding"/>
    <property type="evidence" value="ECO:0007669"/>
    <property type="project" value="InterPro"/>
</dbReference>
<accession>A0A8J5GNG5</accession>
<dbReference type="SUPFAM" id="SSF48150">
    <property type="entry name" value="DNA-glycosylase"/>
    <property type="match status" value="1"/>
</dbReference>
<dbReference type="Proteomes" id="UP000734854">
    <property type="component" value="Unassembled WGS sequence"/>
</dbReference>
<dbReference type="Gene3D" id="3.40.50.2300">
    <property type="match status" value="1"/>
</dbReference>
<evidence type="ECO:0000313" key="2">
    <source>
        <dbReference type="Proteomes" id="UP000734854"/>
    </source>
</evidence>
<dbReference type="PANTHER" id="PTHR22891">
    <property type="entry name" value="EUKARYOTIC TRANSLATION INITIATION FACTOR 2C"/>
    <property type="match status" value="1"/>
</dbReference>
<dbReference type="GO" id="GO:0006281">
    <property type="term" value="P:DNA repair"/>
    <property type="evidence" value="ECO:0007669"/>
    <property type="project" value="InterPro"/>
</dbReference>
<dbReference type="GO" id="GO:0003824">
    <property type="term" value="F:catalytic activity"/>
    <property type="evidence" value="ECO:0007669"/>
    <property type="project" value="InterPro"/>
</dbReference>
<dbReference type="Gene3D" id="1.10.340.30">
    <property type="entry name" value="Hypothetical protein, domain 2"/>
    <property type="match status" value="1"/>
</dbReference>
<proteinExistence type="predicted"/>
<organism evidence="1 2">
    <name type="scientific">Zingiber officinale</name>
    <name type="common">Ginger</name>
    <name type="synonym">Amomum zingiber</name>
    <dbReference type="NCBI Taxonomy" id="94328"/>
    <lineage>
        <taxon>Eukaryota</taxon>
        <taxon>Viridiplantae</taxon>
        <taxon>Streptophyta</taxon>
        <taxon>Embryophyta</taxon>
        <taxon>Tracheophyta</taxon>
        <taxon>Spermatophyta</taxon>
        <taxon>Magnoliopsida</taxon>
        <taxon>Liliopsida</taxon>
        <taxon>Zingiberales</taxon>
        <taxon>Zingiberaceae</taxon>
        <taxon>Zingiber</taxon>
    </lineage>
</organism>